<dbReference type="Proteomes" id="UP000309997">
    <property type="component" value="Unassembled WGS sequence"/>
</dbReference>
<accession>A0ACC4B147</accession>
<proteinExistence type="predicted"/>
<evidence type="ECO:0000313" key="2">
    <source>
        <dbReference type="Proteomes" id="UP000309997"/>
    </source>
</evidence>
<sequence>MDLQGFNQLQAEEMAPNLPLWIILYPSSSPASLLVELQARHKLPVEAPLPCAKDTSDRNHDSNNSESKHSPHSNHGNNNSGSNHGRSSCKSQPAVTARFQPINPKNPSTNAMIIQAKSQEIPIIPATSLWQ</sequence>
<organism evidence="1 2">
    <name type="scientific">Populus alba</name>
    <name type="common">White poplar</name>
    <dbReference type="NCBI Taxonomy" id="43335"/>
    <lineage>
        <taxon>Eukaryota</taxon>
        <taxon>Viridiplantae</taxon>
        <taxon>Streptophyta</taxon>
        <taxon>Embryophyta</taxon>
        <taxon>Tracheophyta</taxon>
        <taxon>Spermatophyta</taxon>
        <taxon>Magnoliopsida</taxon>
        <taxon>eudicotyledons</taxon>
        <taxon>Gunneridae</taxon>
        <taxon>Pentapetalae</taxon>
        <taxon>rosids</taxon>
        <taxon>fabids</taxon>
        <taxon>Malpighiales</taxon>
        <taxon>Salicaceae</taxon>
        <taxon>Saliceae</taxon>
        <taxon>Populus</taxon>
    </lineage>
</organism>
<name>A0ACC4B147_POPAL</name>
<protein>
    <submittedName>
        <fullName evidence="1">Uncharacterized protein</fullName>
    </submittedName>
</protein>
<keyword evidence="2" id="KW-1185">Reference proteome</keyword>
<gene>
    <name evidence="1" type="ORF">D5086_025974</name>
</gene>
<comment type="caution">
    <text evidence="1">The sequence shown here is derived from an EMBL/GenBank/DDBJ whole genome shotgun (WGS) entry which is preliminary data.</text>
</comment>
<reference evidence="1 2" key="1">
    <citation type="journal article" date="2024" name="Plant Biotechnol. J.">
        <title>Genome and CRISPR/Cas9 system of a widespread forest tree (Populus alba) in the world.</title>
        <authorList>
            <person name="Liu Y.J."/>
            <person name="Jiang P.F."/>
            <person name="Han X.M."/>
            <person name="Li X.Y."/>
            <person name="Wang H.M."/>
            <person name="Wang Y.J."/>
            <person name="Wang X.X."/>
            <person name="Zeng Q.Y."/>
        </authorList>
    </citation>
    <scope>NUCLEOTIDE SEQUENCE [LARGE SCALE GENOMIC DNA]</scope>
    <source>
        <strain evidence="2">cv. PAL-ZL1</strain>
    </source>
</reference>
<dbReference type="EMBL" id="RCHU02000014">
    <property type="protein sequence ID" value="KAL3572070.1"/>
    <property type="molecule type" value="Genomic_DNA"/>
</dbReference>
<evidence type="ECO:0000313" key="1">
    <source>
        <dbReference type="EMBL" id="KAL3572070.1"/>
    </source>
</evidence>